<accession>A0A0K2V110</accession>
<organism evidence="2">
    <name type="scientific">Lepeophtheirus salmonis</name>
    <name type="common">Salmon louse</name>
    <name type="synonym">Caligus salmonis</name>
    <dbReference type="NCBI Taxonomy" id="72036"/>
    <lineage>
        <taxon>Eukaryota</taxon>
        <taxon>Metazoa</taxon>
        <taxon>Ecdysozoa</taxon>
        <taxon>Arthropoda</taxon>
        <taxon>Crustacea</taxon>
        <taxon>Multicrustacea</taxon>
        <taxon>Hexanauplia</taxon>
        <taxon>Copepoda</taxon>
        <taxon>Siphonostomatoida</taxon>
        <taxon>Caligidae</taxon>
        <taxon>Lepeophtheirus</taxon>
    </lineage>
</organism>
<proteinExistence type="predicted"/>
<sequence length="36" mass="4425">IYKSDFFSKYFLGRKLIGICYVFNISLHVFIFLYIR</sequence>
<keyword evidence="1" id="KW-0472">Membrane</keyword>
<keyword evidence="1" id="KW-0812">Transmembrane</keyword>
<dbReference type="AlphaFoldDB" id="A0A0K2V110"/>
<feature type="non-terminal residue" evidence="2">
    <location>
        <position position="1"/>
    </location>
</feature>
<keyword evidence="1" id="KW-1133">Transmembrane helix</keyword>
<reference evidence="2" key="1">
    <citation type="submission" date="2014-05" db="EMBL/GenBank/DDBJ databases">
        <authorList>
            <person name="Chronopoulou M."/>
        </authorList>
    </citation>
    <scope>NUCLEOTIDE SEQUENCE</scope>
    <source>
        <tissue evidence="2">Whole organism</tissue>
    </source>
</reference>
<evidence type="ECO:0000313" key="2">
    <source>
        <dbReference type="EMBL" id="CDW44198.1"/>
    </source>
</evidence>
<protein>
    <submittedName>
        <fullName evidence="2">Uncharacterized protein</fullName>
    </submittedName>
</protein>
<dbReference type="EMBL" id="HACA01026837">
    <property type="protein sequence ID" value="CDW44198.1"/>
    <property type="molecule type" value="Transcribed_RNA"/>
</dbReference>
<name>A0A0K2V110_LEPSM</name>
<feature type="transmembrane region" description="Helical" evidence="1">
    <location>
        <begin position="16"/>
        <end position="35"/>
    </location>
</feature>
<feature type="non-terminal residue" evidence="2">
    <location>
        <position position="36"/>
    </location>
</feature>
<evidence type="ECO:0000256" key="1">
    <source>
        <dbReference type="SAM" id="Phobius"/>
    </source>
</evidence>